<dbReference type="HOGENOM" id="CLU_1089583_0_0_9"/>
<evidence type="ECO:0000313" key="1">
    <source>
        <dbReference type="EMBL" id="EFB76077.1"/>
    </source>
</evidence>
<reference evidence="1" key="1">
    <citation type="submission" date="2009-12" db="EMBL/GenBank/DDBJ databases">
        <authorList>
            <person name="Weinstock G."/>
            <person name="Sodergren E."/>
            <person name="Clifton S."/>
            <person name="Fulton L."/>
            <person name="Fulton B."/>
            <person name="Courtney L."/>
            <person name="Fronick C."/>
            <person name="Harrison M."/>
            <person name="Strong C."/>
            <person name="Farmer C."/>
            <person name="Delahaunty K."/>
            <person name="Markovic C."/>
            <person name="Hall O."/>
            <person name="Minx P."/>
            <person name="Tomlinson C."/>
            <person name="Mitreva M."/>
            <person name="Nelson J."/>
            <person name="Hou S."/>
            <person name="Wollam A."/>
            <person name="Pepin K.H."/>
            <person name="Johnson M."/>
            <person name="Bhonagiri V."/>
            <person name="Nash W.E."/>
            <person name="Warren W."/>
            <person name="Chinwalla A."/>
            <person name="Mardis E.R."/>
            <person name="Wilson R.K."/>
        </authorList>
    </citation>
    <scope>NUCLEOTIDE SEQUENCE [LARGE SCALE GENOMIC DNA]</scope>
    <source>
        <strain evidence="1">DSM 15176</strain>
    </source>
</reference>
<name>D1PNE2_9FIRM</name>
<dbReference type="OrthoDB" id="1664853at2"/>
<organism evidence="1 2">
    <name type="scientific">Subdoligranulum variabile DSM 15176</name>
    <dbReference type="NCBI Taxonomy" id="411471"/>
    <lineage>
        <taxon>Bacteria</taxon>
        <taxon>Bacillati</taxon>
        <taxon>Bacillota</taxon>
        <taxon>Clostridia</taxon>
        <taxon>Eubacteriales</taxon>
        <taxon>Oscillospiraceae</taxon>
        <taxon>Subdoligranulum</taxon>
    </lineage>
</organism>
<accession>D1PNE2</accession>
<dbReference type="RefSeq" id="WP_007047237.1">
    <property type="nucleotide sequence ID" value="NZ_GG704769.1"/>
</dbReference>
<comment type="caution">
    <text evidence="1">The sequence shown here is derived from an EMBL/GenBank/DDBJ whole genome shotgun (WGS) entry which is preliminary data.</text>
</comment>
<dbReference type="EMBL" id="ACBY02000023">
    <property type="protein sequence ID" value="EFB76077.1"/>
    <property type="molecule type" value="Genomic_DNA"/>
</dbReference>
<gene>
    <name evidence="1" type="ORF">SUBVAR_05863</name>
</gene>
<evidence type="ECO:0000313" key="2">
    <source>
        <dbReference type="Proteomes" id="UP000003438"/>
    </source>
</evidence>
<dbReference type="STRING" id="411471.SUBVAR_05863"/>
<sequence>MITVYQATGSTVTPLADGKLYEYLSGNAVGVIMGCQITSLGGLQIQVSAGWIIILGRMIEIQQETITVTPSTSGEVDGRLILHLDVSIDEAPGVWITQAQTPLPALTQEDINGSGTIYEMPMATYQVDQLQVTGLQTVFPIALGPIPHRYLATYDLDGWTASSSEDQGNGYPYTQTITVTPLNPNAPPVTENSEFEPYISCDPTGVAETDNALRDALAIIANGNSTSGAGTITTIVQEQPTVDVPVIWTLKTEVQ</sequence>
<proteinExistence type="predicted"/>
<protein>
    <submittedName>
        <fullName evidence="1">Uncharacterized protein</fullName>
    </submittedName>
</protein>
<dbReference type="Gene3D" id="2.60.520.10">
    <property type="entry name" value="Phage fibre proteins"/>
    <property type="match status" value="1"/>
</dbReference>
<dbReference type="AlphaFoldDB" id="D1PNE2"/>
<keyword evidence="2" id="KW-1185">Reference proteome</keyword>
<dbReference type="Proteomes" id="UP000003438">
    <property type="component" value="Unassembled WGS sequence"/>
</dbReference>